<dbReference type="PANTHER" id="PTHR32060">
    <property type="entry name" value="TAIL-SPECIFIC PROTEASE"/>
    <property type="match status" value="1"/>
</dbReference>
<evidence type="ECO:0000313" key="2">
    <source>
        <dbReference type="EMBL" id="GAA4322760.1"/>
    </source>
</evidence>
<dbReference type="EMBL" id="BAABGY010000003">
    <property type="protein sequence ID" value="GAA4322760.1"/>
    <property type="molecule type" value="Genomic_DNA"/>
</dbReference>
<dbReference type="SUPFAM" id="SSF52096">
    <property type="entry name" value="ClpP/crotonase"/>
    <property type="match status" value="1"/>
</dbReference>
<sequence length="504" mass="54951">MYQNKPTRLFIAIALFLGTTQHGQAQALRVRNQGFEEAASLFSDWTAAEVPAGRPPAVSFDQQQVFEGGGAVRLQVRKRDGRVTLSQGIAIAPSGAMRQIQVFFAARVADACRADMLLTFYRNGKLTGVPRTPLSARRIADTAWTVFERRFPLPQGTDSMVISLAAGGAGAAWFDYLQFFVKREPSAGLPLIRQAVLDTVLAFARERYVEPGIDWNRIAGEMQLMASGAEDSLDLYPSLLALTTGIGDRRVSLHFPDRTAAPKAGLPHSGEPALLPSGNILQKRYAYLRVPTLLSSAPRDHWDYTRALLRTIGNLDQDSAVSGWILDLRGNRGGSFRPMVQGLFPLLDAGHSLRLYYRVSATETREDHYDPETDGSPDPVTMSLLVKARRDLPVAVLLDKETSGAAEMALIALKSSRRTKSFGQESAGAAFLPGVCDLPGGGYLILPEGHCIDRKGVAYPISIRPEVRTPESAAGAPLHDQAAVQAAQKWIDEYQQLRAGRGNQ</sequence>
<dbReference type="Gene3D" id="2.60.120.260">
    <property type="entry name" value="Galactose-binding domain-like"/>
    <property type="match status" value="1"/>
</dbReference>
<evidence type="ECO:0000259" key="1">
    <source>
        <dbReference type="SMART" id="SM00245"/>
    </source>
</evidence>
<dbReference type="Proteomes" id="UP001501725">
    <property type="component" value="Unassembled WGS sequence"/>
</dbReference>
<dbReference type="PANTHER" id="PTHR32060:SF30">
    <property type="entry name" value="CARBOXY-TERMINAL PROCESSING PROTEASE CTPA"/>
    <property type="match status" value="1"/>
</dbReference>
<gene>
    <name evidence="2" type="ORF">GCM10023184_09260</name>
</gene>
<reference evidence="3" key="1">
    <citation type="journal article" date="2019" name="Int. J. Syst. Evol. Microbiol.">
        <title>The Global Catalogue of Microorganisms (GCM) 10K type strain sequencing project: providing services to taxonomists for standard genome sequencing and annotation.</title>
        <authorList>
            <consortium name="The Broad Institute Genomics Platform"/>
            <consortium name="The Broad Institute Genome Sequencing Center for Infectious Disease"/>
            <person name="Wu L."/>
            <person name="Ma J."/>
        </authorList>
    </citation>
    <scope>NUCLEOTIDE SEQUENCE [LARGE SCALE GENOMIC DNA]</scope>
    <source>
        <strain evidence="3">JCM 17919</strain>
    </source>
</reference>
<feature type="domain" description="Tail specific protease" evidence="1">
    <location>
        <begin position="267"/>
        <end position="465"/>
    </location>
</feature>
<evidence type="ECO:0000313" key="3">
    <source>
        <dbReference type="Proteomes" id="UP001501725"/>
    </source>
</evidence>
<proteinExistence type="predicted"/>
<organism evidence="2 3">
    <name type="scientific">Flaviaesturariibacter amylovorans</name>
    <dbReference type="NCBI Taxonomy" id="1084520"/>
    <lineage>
        <taxon>Bacteria</taxon>
        <taxon>Pseudomonadati</taxon>
        <taxon>Bacteroidota</taxon>
        <taxon>Chitinophagia</taxon>
        <taxon>Chitinophagales</taxon>
        <taxon>Chitinophagaceae</taxon>
        <taxon>Flaviaestuariibacter</taxon>
    </lineage>
</organism>
<protein>
    <recommendedName>
        <fullName evidence="1">Tail specific protease domain-containing protein</fullName>
    </recommendedName>
</protein>
<dbReference type="InterPro" id="IPR029045">
    <property type="entry name" value="ClpP/crotonase-like_dom_sf"/>
</dbReference>
<dbReference type="Gene3D" id="3.90.226.10">
    <property type="entry name" value="2-enoyl-CoA Hydratase, Chain A, domain 1"/>
    <property type="match status" value="1"/>
</dbReference>
<dbReference type="SMART" id="SM00245">
    <property type="entry name" value="TSPc"/>
    <property type="match status" value="1"/>
</dbReference>
<comment type="caution">
    <text evidence="2">The sequence shown here is derived from an EMBL/GenBank/DDBJ whole genome shotgun (WGS) entry which is preliminary data.</text>
</comment>
<dbReference type="InterPro" id="IPR005151">
    <property type="entry name" value="Tail-specific_protease"/>
</dbReference>
<name>A0ABP8GEB8_9BACT</name>
<keyword evidence="3" id="KW-1185">Reference proteome</keyword>
<dbReference type="RefSeq" id="WP_345253763.1">
    <property type="nucleotide sequence ID" value="NZ_BAABGY010000003.1"/>
</dbReference>
<dbReference type="Pfam" id="PF03572">
    <property type="entry name" value="Peptidase_S41"/>
    <property type="match status" value="1"/>
</dbReference>
<accession>A0ABP8GEB8</accession>